<protein>
    <submittedName>
        <fullName evidence="2">Uncharacterized protein</fullName>
    </submittedName>
</protein>
<dbReference type="AlphaFoldDB" id="M0AJS4"/>
<dbReference type="STRING" id="29540.C481_16832"/>
<organism evidence="2 3">
    <name type="scientific">Natrialba asiatica (strain ATCC 700177 / DSM 12278 / JCM 9576 / FERM P-10747 / NBRC 102637 / 172P1)</name>
    <dbReference type="NCBI Taxonomy" id="29540"/>
    <lineage>
        <taxon>Archaea</taxon>
        <taxon>Methanobacteriati</taxon>
        <taxon>Methanobacteriota</taxon>
        <taxon>Stenosarchaea group</taxon>
        <taxon>Halobacteria</taxon>
        <taxon>Halobacteriales</taxon>
        <taxon>Natrialbaceae</taxon>
        <taxon>Natrialba</taxon>
    </lineage>
</organism>
<dbReference type="Proteomes" id="UP000011554">
    <property type="component" value="Unassembled WGS sequence"/>
</dbReference>
<dbReference type="PATRIC" id="fig|29540.5.peg.3429"/>
<keyword evidence="1" id="KW-0472">Membrane</keyword>
<comment type="caution">
    <text evidence="2">The sequence shown here is derived from an EMBL/GenBank/DDBJ whole genome shotgun (WGS) entry which is preliminary data.</text>
</comment>
<keyword evidence="1" id="KW-0812">Transmembrane</keyword>
<gene>
    <name evidence="2" type="ORF">C481_16832</name>
</gene>
<feature type="transmembrane region" description="Helical" evidence="1">
    <location>
        <begin position="33"/>
        <end position="53"/>
    </location>
</feature>
<keyword evidence="3" id="KW-1185">Reference proteome</keyword>
<sequence length="88" mass="9245">MNWEPAVVFGLFVVACGLAASRARTEDWTVRRTIGVTVFLAGAAGGLFLDGLGTVSSTLSPWTEPVAAGVMLVGFVVAWTNADRSRTD</sequence>
<dbReference type="OrthoDB" id="350564at2157"/>
<evidence type="ECO:0000313" key="3">
    <source>
        <dbReference type="Proteomes" id="UP000011554"/>
    </source>
</evidence>
<feature type="transmembrane region" description="Helical" evidence="1">
    <location>
        <begin position="65"/>
        <end position="82"/>
    </location>
</feature>
<reference evidence="2 3" key="1">
    <citation type="journal article" date="2014" name="PLoS Genet.">
        <title>Phylogenetically driven sequencing of extremely halophilic archaea reveals strategies for static and dynamic osmo-response.</title>
        <authorList>
            <person name="Becker E.A."/>
            <person name="Seitzer P.M."/>
            <person name="Tritt A."/>
            <person name="Larsen D."/>
            <person name="Krusor M."/>
            <person name="Yao A.I."/>
            <person name="Wu D."/>
            <person name="Madern D."/>
            <person name="Eisen J.A."/>
            <person name="Darling A.E."/>
            <person name="Facciotti M.T."/>
        </authorList>
    </citation>
    <scope>NUCLEOTIDE SEQUENCE [LARGE SCALE GENOMIC DNA]</scope>
    <source>
        <strain evidence="2 3">DSM 12278</strain>
    </source>
</reference>
<keyword evidence="1" id="KW-1133">Transmembrane helix</keyword>
<proteinExistence type="predicted"/>
<name>M0AJS4_NATA1</name>
<dbReference type="RefSeq" id="WP_006110466.1">
    <property type="nucleotide sequence ID" value="NZ_AOIO01000038.1"/>
</dbReference>
<accession>M0AJS4</accession>
<evidence type="ECO:0000256" key="1">
    <source>
        <dbReference type="SAM" id="Phobius"/>
    </source>
</evidence>
<evidence type="ECO:0000313" key="2">
    <source>
        <dbReference type="EMBL" id="ELY98611.1"/>
    </source>
</evidence>
<dbReference type="eggNOG" id="arCOG09363">
    <property type="taxonomic scope" value="Archaea"/>
</dbReference>
<dbReference type="EMBL" id="AOIO01000038">
    <property type="protein sequence ID" value="ELY98611.1"/>
    <property type="molecule type" value="Genomic_DNA"/>
</dbReference>